<dbReference type="PRINTS" id="PR00118">
    <property type="entry name" value="BLACTAMASEA"/>
</dbReference>
<dbReference type="InterPro" id="IPR045155">
    <property type="entry name" value="Beta-lactam_cat"/>
</dbReference>
<evidence type="ECO:0000256" key="6">
    <source>
        <dbReference type="RuleBase" id="RU361140"/>
    </source>
</evidence>
<gene>
    <name evidence="9" type="primary">bla</name>
    <name evidence="9" type="ORF">HCN50_17650</name>
</gene>
<dbReference type="GO" id="GO:0008800">
    <property type="term" value="F:beta-lactamase activity"/>
    <property type="evidence" value="ECO:0007669"/>
    <property type="project" value="UniProtKB-UniRule"/>
</dbReference>
<dbReference type="GO" id="GO:0030655">
    <property type="term" value="P:beta-lactam antibiotic catabolic process"/>
    <property type="evidence" value="ECO:0007669"/>
    <property type="project" value="InterPro"/>
</dbReference>
<comment type="similarity">
    <text evidence="2 6">Belongs to the class-A beta-lactamase family.</text>
</comment>
<comment type="caution">
    <text evidence="9">The sequence shown here is derived from an EMBL/GenBank/DDBJ whole genome shotgun (WGS) entry which is preliminary data.</text>
</comment>
<dbReference type="AlphaFoldDB" id="A0A7Y4M2Q0"/>
<keyword evidence="4 6" id="KW-0378">Hydrolase</keyword>
<dbReference type="PROSITE" id="PS00146">
    <property type="entry name" value="BETA_LACTAMASE_A"/>
    <property type="match status" value="1"/>
</dbReference>
<evidence type="ECO:0000313" key="10">
    <source>
        <dbReference type="Proteomes" id="UP000528734"/>
    </source>
</evidence>
<dbReference type="PANTHER" id="PTHR35333:SF3">
    <property type="entry name" value="BETA-LACTAMASE-TYPE TRANSPEPTIDASE FOLD CONTAINING PROTEIN"/>
    <property type="match status" value="1"/>
</dbReference>
<evidence type="ECO:0000256" key="2">
    <source>
        <dbReference type="ARBA" id="ARBA00009009"/>
    </source>
</evidence>
<evidence type="ECO:0000313" key="9">
    <source>
        <dbReference type="EMBL" id="NOJ48047.1"/>
    </source>
</evidence>
<feature type="region of interest" description="Disordered" evidence="7">
    <location>
        <begin position="169"/>
        <end position="188"/>
    </location>
</feature>
<reference evidence="9 10" key="1">
    <citation type="submission" date="2020-03" db="EMBL/GenBank/DDBJ databases">
        <title>Bradyrhizobium diversity isolated from nodules of Muelleranthus trifoliolatus.</title>
        <authorList>
            <person name="Klepa M."/>
            <person name="Helene L."/>
            <person name="Hungria M."/>
        </authorList>
    </citation>
    <scope>NUCLEOTIDE SEQUENCE [LARGE SCALE GENOMIC DNA]</scope>
    <source>
        <strain evidence="9 10">WSM 1744</strain>
    </source>
</reference>
<dbReference type="EC" id="3.5.2.6" evidence="3 6"/>
<protein>
    <recommendedName>
        <fullName evidence="3 6">Beta-lactamase</fullName>
        <ecNumber evidence="3 6">3.5.2.6</ecNumber>
    </recommendedName>
</protein>
<dbReference type="GO" id="GO:0046677">
    <property type="term" value="P:response to antibiotic"/>
    <property type="evidence" value="ECO:0007669"/>
    <property type="project" value="UniProtKB-UniRule"/>
</dbReference>
<dbReference type="RefSeq" id="WP_171710926.1">
    <property type="nucleotide sequence ID" value="NZ_JAAVLW010000005.1"/>
</dbReference>
<evidence type="ECO:0000259" key="8">
    <source>
        <dbReference type="Pfam" id="PF13354"/>
    </source>
</evidence>
<dbReference type="EMBL" id="JAAVLW010000005">
    <property type="protein sequence ID" value="NOJ48047.1"/>
    <property type="molecule type" value="Genomic_DNA"/>
</dbReference>
<evidence type="ECO:0000256" key="1">
    <source>
        <dbReference type="ARBA" id="ARBA00001526"/>
    </source>
</evidence>
<dbReference type="PROSITE" id="PS51318">
    <property type="entry name" value="TAT"/>
    <property type="match status" value="1"/>
</dbReference>
<accession>A0A7Y4M2Q0</accession>
<name>A0A7Y4M2Q0_9BRAD</name>
<evidence type="ECO:0000256" key="3">
    <source>
        <dbReference type="ARBA" id="ARBA00012865"/>
    </source>
</evidence>
<organism evidence="9 10">
    <name type="scientific">Bradyrhizobium archetypum</name>
    <dbReference type="NCBI Taxonomy" id="2721160"/>
    <lineage>
        <taxon>Bacteria</taxon>
        <taxon>Pseudomonadati</taxon>
        <taxon>Pseudomonadota</taxon>
        <taxon>Alphaproteobacteria</taxon>
        <taxon>Hyphomicrobiales</taxon>
        <taxon>Nitrobacteraceae</taxon>
        <taxon>Bradyrhizobium</taxon>
    </lineage>
</organism>
<dbReference type="Proteomes" id="UP000528734">
    <property type="component" value="Unassembled WGS sequence"/>
</dbReference>
<keyword evidence="5 6" id="KW-0046">Antibiotic resistance</keyword>
<dbReference type="NCBIfam" id="NF033103">
    <property type="entry name" value="bla_class_A"/>
    <property type="match status" value="1"/>
</dbReference>
<evidence type="ECO:0000256" key="5">
    <source>
        <dbReference type="ARBA" id="ARBA00023251"/>
    </source>
</evidence>
<dbReference type="SUPFAM" id="SSF56601">
    <property type="entry name" value="beta-lactamase/transpeptidase-like"/>
    <property type="match status" value="1"/>
</dbReference>
<feature type="domain" description="Beta-lactamase class A catalytic" evidence="8">
    <location>
        <begin position="51"/>
        <end position="267"/>
    </location>
</feature>
<dbReference type="Pfam" id="PF13354">
    <property type="entry name" value="Beta-lactamase2"/>
    <property type="match status" value="1"/>
</dbReference>
<dbReference type="PANTHER" id="PTHR35333">
    <property type="entry name" value="BETA-LACTAMASE"/>
    <property type="match status" value="1"/>
</dbReference>
<comment type="catalytic activity">
    <reaction evidence="1 6">
        <text>a beta-lactam + H2O = a substituted beta-amino acid</text>
        <dbReference type="Rhea" id="RHEA:20401"/>
        <dbReference type="ChEBI" id="CHEBI:15377"/>
        <dbReference type="ChEBI" id="CHEBI:35627"/>
        <dbReference type="ChEBI" id="CHEBI:140347"/>
        <dbReference type="EC" id="3.5.2.6"/>
    </reaction>
</comment>
<keyword evidence="10" id="KW-1185">Reference proteome</keyword>
<dbReference type="InterPro" id="IPR023650">
    <property type="entry name" value="Beta-lactam_class-A_AS"/>
</dbReference>
<evidence type="ECO:0000256" key="7">
    <source>
        <dbReference type="SAM" id="MobiDB-lite"/>
    </source>
</evidence>
<sequence length="296" mass="31081">MITRRQFHLGCGTALIATALSGRQAIRAATANQRLIDEIKRLESESGGRLGVCVLDTATDTRHVHRGDERFPMCSTFKALAAAAILARVDAGKEQLTRRIIFDASALVVYSPVTEKHVGDGMTLAEICEAAVTRSDNTAGNLLLANIGGPPGLTAFARSLGDQVTRLDRNEPSLNEALPDDPRDTTTPNAMASNLQALVLGTTALSTSSREQLTAWLVSNKTGDARLRAGFAKDWRVGDKTGSGARGTANDVAVVWPPGKAPIVIATYLTGATISAEQQSATLASVARAVSAMTSG</sequence>
<proteinExistence type="inferred from homology"/>
<dbReference type="InterPro" id="IPR012338">
    <property type="entry name" value="Beta-lactam/transpept-like"/>
</dbReference>
<dbReference type="InterPro" id="IPR000871">
    <property type="entry name" value="Beta-lactam_class-A"/>
</dbReference>
<evidence type="ECO:0000256" key="4">
    <source>
        <dbReference type="ARBA" id="ARBA00022801"/>
    </source>
</evidence>
<dbReference type="Gene3D" id="3.40.710.10">
    <property type="entry name" value="DD-peptidase/beta-lactamase superfamily"/>
    <property type="match status" value="1"/>
</dbReference>
<dbReference type="InterPro" id="IPR006311">
    <property type="entry name" value="TAT_signal"/>
</dbReference>